<evidence type="ECO:0000313" key="5">
    <source>
        <dbReference type="EMBL" id="OAB77615.1"/>
    </source>
</evidence>
<accession>A0A167GIX8</accession>
<evidence type="ECO:0000256" key="2">
    <source>
        <dbReference type="ARBA" id="ARBA00022741"/>
    </source>
</evidence>
<dbReference type="GO" id="GO:0005524">
    <property type="term" value="F:ATP binding"/>
    <property type="evidence" value="ECO:0007669"/>
    <property type="project" value="UniProtKB-KW"/>
</dbReference>
<evidence type="ECO:0000259" key="4">
    <source>
        <dbReference type="PROSITE" id="PS50893"/>
    </source>
</evidence>
<reference evidence="5 6" key="1">
    <citation type="submission" date="2016-02" db="EMBL/GenBank/DDBJ databases">
        <title>Paenibacillus sp. LPB0068, isolated from Crassostrea gigas.</title>
        <authorList>
            <person name="Shin S.-K."/>
            <person name="Yi H."/>
        </authorList>
    </citation>
    <scope>NUCLEOTIDE SEQUENCE [LARGE SCALE GENOMIC DNA]</scope>
    <source>
        <strain evidence="5 6">LPB0068</strain>
    </source>
</reference>
<dbReference type="RefSeq" id="WP_068654356.1">
    <property type="nucleotide sequence ID" value="NZ_CP017770.1"/>
</dbReference>
<protein>
    <submittedName>
        <fullName evidence="5">ABC transporter</fullName>
    </submittedName>
</protein>
<dbReference type="AlphaFoldDB" id="A0A167GIX8"/>
<dbReference type="InterPro" id="IPR027417">
    <property type="entry name" value="P-loop_NTPase"/>
</dbReference>
<proteinExistence type="predicted"/>
<evidence type="ECO:0000256" key="3">
    <source>
        <dbReference type="ARBA" id="ARBA00022840"/>
    </source>
</evidence>
<dbReference type="EMBL" id="LSFN01000002">
    <property type="protein sequence ID" value="OAB77615.1"/>
    <property type="molecule type" value="Genomic_DNA"/>
</dbReference>
<keyword evidence="3" id="KW-0067">ATP-binding</keyword>
<dbReference type="InterPro" id="IPR003439">
    <property type="entry name" value="ABC_transporter-like_ATP-bd"/>
</dbReference>
<gene>
    <name evidence="5" type="ORF">PNBC_00970</name>
</gene>
<dbReference type="InterPro" id="IPR003593">
    <property type="entry name" value="AAA+_ATPase"/>
</dbReference>
<dbReference type="SUPFAM" id="SSF52540">
    <property type="entry name" value="P-loop containing nucleoside triphosphate hydrolases"/>
    <property type="match status" value="1"/>
</dbReference>
<dbReference type="GO" id="GO:0016887">
    <property type="term" value="F:ATP hydrolysis activity"/>
    <property type="evidence" value="ECO:0007669"/>
    <property type="project" value="InterPro"/>
</dbReference>
<comment type="caution">
    <text evidence="5">The sequence shown here is derived from an EMBL/GenBank/DDBJ whole genome shotgun (WGS) entry which is preliminary data.</text>
</comment>
<dbReference type="PROSITE" id="PS50893">
    <property type="entry name" value="ABC_TRANSPORTER_2"/>
    <property type="match status" value="1"/>
</dbReference>
<evidence type="ECO:0000313" key="6">
    <source>
        <dbReference type="Proteomes" id="UP000077134"/>
    </source>
</evidence>
<feature type="domain" description="ABC transporter" evidence="4">
    <location>
        <begin position="23"/>
        <end position="255"/>
    </location>
</feature>
<sequence>MIIQVEQLQKNYITYERGASFRETVASLFKRKPIEIQAVKGLSFEMEAGEIVGFLGPNGAGKSTTLKILTGVLYPTAGNVQVLGYTPWKHRKKYVRNIGAVFGQKSQLLWDIPPIDAFYMNKAIYALEDEPFQETLDQLVDLLDVGEVMRKPTRQLSLGERMKCEFIMAMLHRPKVVFLDEPTIGLDVIAKEKIRSFIQEMNERGVTFILTTHDLEDVEKLAKRVIVVNHGEIVFDDSIGALRNFLGAKKTVTLTTEVQADWSGISGVSVLKQVSEVEAELELDTEQLELKEFIRMVNDRYTIHDMSINALPIDRVIKELYQVDTKTLPNTKTLSPLNK</sequence>
<dbReference type="InterPro" id="IPR050763">
    <property type="entry name" value="ABC_transporter_ATP-binding"/>
</dbReference>
<dbReference type="SMART" id="SM00382">
    <property type="entry name" value="AAA"/>
    <property type="match status" value="1"/>
</dbReference>
<dbReference type="KEGG" id="pcx:LPB68_07890"/>
<dbReference type="PANTHER" id="PTHR42711:SF4">
    <property type="entry name" value="ABC TRANSPORTER RELATED"/>
    <property type="match status" value="1"/>
</dbReference>
<keyword evidence="1" id="KW-0813">Transport</keyword>
<keyword evidence="2" id="KW-0547">Nucleotide-binding</keyword>
<name>A0A167GIX8_9BACL</name>
<evidence type="ECO:0000256" key="1">
    <source>
        <dbReference type="ARBA" id="ARBA00022448"/>
    </source>
</evidence>
<dbReference type="Pfam" id="PF00005">
    <property type="entry name" value="ABC_tran"/>
    <property type="match status" value="1"/>
</dbReference>
<dbReference type="STRING" id="1763538.LPB68_07890"/>
<keyword evidence="6" id="KW-1185">Reference proteome</keyword>
<dbReference type="Proteomes" id="UP000077134">
    <property type="component" value="Unassembled WGS sequence"/>
</dbReference>
<dbReference type="OrthoDB" id="9804819at2"/>
<dbReference type="Gene3D" id="3.40.50.300">
    <property type="entry name" value="P-loop containing nucleotide triphosphate hydrolases"/>
    <property type="match status" value="1"/>
</dbReference>
<dbReference type="PANTHER" id="PTHR42711">
    <property type="entry name" value="ABC TRANSPORTER ATP-BINDING PROTEIN"/>
    <property type="match status" value="1"/>
</dbReference>
<organism evidence="5 6">
    <name type="scientific">Paenibacillus crassostreae</name>
    <dbReference type="NCBI Taxonomy" id="1763538"/>
    <lineage>
        <taxon>Bacteria</taxon>
        <taxon>Bacillati</taxon>
        <taxon>Bacillota</taxon>
        <taxon>Bacilli</taxon>
        <taxon>Bacillales</taxon>
        <taxon>Paenibacillaceae</taxon>
        <taxon>Paenibacillus</taxon>
    </lineage>
</organism>